<feature type="non-terminal residue" evidence="2">
    <location>
        <position position="253"/>
    </location>
</feature>
<dbReference type="PANTHER" id="PTHR36220">
    <property type="entry name" value="UNNAMED PRODUCT"/>
    <property type="match status" value="1"/>
</dbReference>
<proteinExistence type="predicted"/>
<reference evidence="2" key="1">
    <citation type="journal article" date="2014" name="Front. Microbiol.">
        <title>High frequency of phylogenetically diverse reductive dehalogenase-homologous genes in deep subseafloor sedimentary metagenomes.</title>
        <authorList>
            <person name="Kawai M."/>
            <person name="Futagami T."/>
            <person name="Toyoda A."/>
            <person name="Takaki Y."/>
            <person name="Nishi S."/>
            <person name="Hori S."/>
            <person name="Arai W."/>
            <person name="Tsubouchi T."/>
            <person name="Morono Y."/>
            <person name="Uchiyama I."/>
            <person name="Ito T."/>
            <person name="Fujiyama A."/>
            <person name="Inagaki F."/>
            <person name="Takami H."/>
        </authorList>
    </citation>
    <scope>NUCLEOTIDE SEQUENCE</scope>
    <source>
        <strain evidence="2">Expedition CK06-06</strain>
    </source>
</reference>
<feature type="non-terminal residue" evidence="2">
    <location>
        <position position="1"/>
    </location>
</feature>
<dbReference type="AlphaFoldDB" id="X1KTD0"/>
<dbReference type="Pfam" id="PF14312">
    <property type="entry name" value="FG-GAP_2"/>
    <property type="match status" value="5"/>
</dbReference>
<evidence type="ECO:0000313" key="2">
    <source>
        <dbReference type="EMBL" id="GAH85253.1"/>
    </source>
</evidence>
<dbReference type="InterPro" id="IPR013517">
    <property type="entry name" value="FG-GAP"/>
</dbReference>
<dbReference type="Gene3D" id="2.130.10.130">
    <property type="entry name" value="Integrin alpha, N-terminal"/>
    <property type="match status" value="2"/>
</dbReference>
<gene>
    <name evidence="2" type="ORF">S03H2_56073</name>
</gene>
<dbReference type="InterPro" id="IPR028994">
    <property type="entry name" value="Integrin_alpha_N"/>
</dbReference>
<dbReference type="EMBL" id="BARU01035859">
    <property type="protein sequence ID" value="GAH85253.1"/>
    <property type="molecule type" value="Genomic_DNA"/>
</dbReference>
<accession>X1KTD0</accession>
<organism evidence="2">
    <name type="scientific">marine sediment metagenome</name>
    <dbReference type="NCBI Taxonomy" id="412755"/>
    <lineage>
        <taxon>unclassified sequences</taxon>
        <taxon>metagenomes</taxon>
        <taxon>ecological metagenomes</taxon>
    </lineage>
</organism>
<dbReference type="PANTHER" id="PTHR36220:SF1">
    <property type="entry name" value="GAMMA TUBULIN COMPLEX COMPONENT C-TERMINAL DOMAIN-CONTAINING PROTEIN"/>
    <property type="match status" value="1"/>
</dbReference>
<evidence type="ECO:0008006" key="3">
    <source>
        <dbReference type="Google" id="ProtNLM"/>
    </source>
</evidence>
<name>X1KTD0_9ZZZZ</name>
<protein>
    <recommendedName>
        <fullName evidence="3">PKD domain-containing protein</fullName>
    </recommendedName>
</protein>
<sequence>VTMAWSIRAVDAVPWVEQQKLLASDGAGGDHFGNSVSVSGTTALVGALGDDDCGSASGSAYVFEDNGTAWVEVAKLTASDGALMDQFSRSVSVSGTTALIGAYTDDDCGSSSGSAYVFEKGVSGWSEVAKLTASDGAADDWFGLSVSVSGTTALIGAYRGDDCGNSSGSAYVFEDNGTAWVQVAKLLPSDSAALDYFGYSVSVSGTTALVGAYADDDCGSGSGSAYVFEDNGTAWVQVAKLTPSDGAGSDFFG</sequence>
<keyword evidence="1" id="KW-0732">Signal</keyword>
<evidence type="ECO:0000256" key="1">
    <source>
        <dbReference type="ARBA" id="ARBA00022729"/>
    </source>
</evidence>
<comment type="caution">
    <text evidence="2">The sequence shown here is derived from an EMBL/GenBank/DDBJ whole genome shotgun (WGS) entry which is preliminary data.</text>
</comment>